<feature type="transmembrane region" description="Helical" evidence="6">
    <location>
        <begin position="195"/>
        <end position="216"/>
    </location>
</feature>
<evidence type="ECO:0000256" key="3">
    <source>
        <dbReference type="ARBA" id="ARBA00022729"/>
    </source>
</evidence>
<evidence type="ECO:0000256" key="6">
    <source>
        <dbReference type="SAM" id="Phobius"/>
    </source>
</evidence>
<keyword evidence="4" id="KW-0186">Copper</keyword>
<keyword evidence="6" id="KW-0812">Transmembrane</keyword>
<dbReference type="PANTHER" id="PTHR34820:SF4">
    <property type="entry name" value="INNER MEMBRANE PROTEIN YEBZ"/>
    <property type="match status" value="1"/>
</dbReference>
<keyword evidence="9" id="KW-1185">Reference proteome</keyword>
<dbReference type="Proteomes" id="UP001499938">
    <property type="component" value="Unassembled WGS sequence"/>
</dbReference>
<evidence type="ECO:0000259" key="7">
    <source>
        <dbReference type="Pfam" id="PF04234"/>
    </source>
</evidence>
<dbReference type="PANTHER" id="PTHR34820">
    <property type="entry name" value="INNER MEMBRANE PROTEIN YEBZ"/>
    <property type="match status" value="1"/>
</dbReference>
<feature type="transmembrane region" description="Helical" evidence="6">
    <location>
        <begin position="31"/>
        <end position="49"/>
    </location>
</feature>
<evidence type="ECO:0000313" key="8">
    <source>
        <dbReference type="EMBL" id="GAA1808266.1"/>
    </source>
</evidence>
<accession>A0ABN2M3E5</accession>
<protein>
    <recommendedName>
        <fullName evidence="7">CopC domain-containing protein</fullName>
    </recommendedName>
</protein>
<evidence type="ECO:0000256" key="1">
    <source>
        <dbReference type="ARBA" id="ARBA00004196"/>
    </source>
</evidence>
<dbReference type="SUPFAM" id="SSF81296">
    <property type="entry name" value="E set domains"/>
    <property type="match status" value="1"/>
</dbReference>
<evidence type="ECO:0000256" key="2">
    <source>
        <dbReference type="ARBA" id="ARBA00022723"/>
    </source>
</evidence>
<dbReference type="InterPro" id="IPR014756">
    <property type="entry name" value="Ig_E-set"/>
</dbReference>
<feature type="compositionally biased region" description="Low complexity" evidence="5">
    <location>
        <begin position="150"/>
        <end position="187"/>
    </location>
</feature>
<keyword evidence="2" id="KW-0479">Metal-binding</keyword>
<keyword evidence="6" id="KW-1133">Transmembrane helix</keyword>
<keyword evidence="6" id="KW-0472">Membrane</keyword>
<feature type="domain" description="CopC" evidence="7">
    <location>
        <begin position="52"/>
        <end position="144"/>
    </location>
</feature>
<dbReference type="EMBL" id="BAAAPO010000059">
    <property type="protein sequence ID" value="GAA1808266.1"/>
    <property type="molecule type" value="Genomic_DNA"/>
</dbReference>
<evidence type="ECO:0000313" key="9">
    <source>
        <dbReference type="Proteomes" id="UP001499938"/>
    </source>
</evidence>
<reference evidence="8 9" key="1">
    <citation type="journal article" date="2019" name="Int. J. Syst. Evol. Microbiol.">
        <title>The Global Catalogue of Microorganisms (GCM) 10K type strain sequencing project: providing services to taxonomists for standard genome sequencing and annotation.</title>
        <authorList>
            <consortium name="The Broad Institute Genomics Platform"/>
            <consortium name="The Broad Institute Genome Sequencing Center for Infectious Disease"/>
            <person name="Wu L."/>
            <person name="Ma J."/>
        </authorList>
    </citation>
    <scope>NUCLEOTIDE SEQUENCE [LARGE SCALE GENOMIC DNA]</scope>
    <source>
        <strain evidence="8 9">JCM 15592</strain>
    </source>
</reference>
<dbReference type="InterPro" id="IPR032694">
    <property type="entry name" value="CopC/D"/>
</dbReference>
<dbReference type="Gene3D" id="2.60.40.1220">
    <property type="match status" value="1"/>
</dbReference>
<dbReference type="InterPro" id="IPR007348">
    <property type="entry name" value="CopC_dom"/>
</dbReference>
<comment type="subcellular location">
    <subcellularLocation>
        <location evidence="1">Cell envelope</location>
    </subcellularLocation>
</comment>
<feature type="region of interest" description="Disordered" evidence="5">
    <location>
        <begin position="150"/>
        <end position="193"/>
    </location>
</feature>
<gene>
    <name evidence="8" type="ORF">GCM10009811_34480</name>
</gene>
<evidence type="ECO:0000256" key="5">
    <source>
        <dbReference type="SAM" id="MobiDB-lite"/>
    </source>
</evidence>
<evidence type="ECO:0000256" key="4">
    <source>
        <dbReference type="ARBA" id="ARBA00023008"/>
    </source>
</evidence>
<proteinExistence type="predicted"/>
<organism evidence="8 9">
    <name type="scientific">Nostocoides veronense</name>
    <dbReference type="NCBI Taxonomy" id="330836"/>
    <lineage>
        <taxon>Bacteria</taxon>
        <taxon>Bacillati</taxon>
        <taxon>Actinomycetota</taxon>
        <taxon>Actinomycetes</taxon>
        <taxon>Micrococcales</taxon>
        <taxon>Intrasporangiaceae</taxon>
        <taxon>Nostocoides</taxon>
    </lineage>
</organism>
<comment type="caution">
    <text evidence="8">The sequence shown here is derived from an EMBL/GenBank/DDBJ whole genome shotgun (WGS) entry which is preliminary data.</text>
</comment>
<name>A0ABN2M3E5_9MICO</name>
<dbReference type="Pfam" id="PF04234">
    <property type="entry name" value="CopC"/>
    <property type="match status" value="1"/>
</dbReference>
<sequence length="223" mass="22453">MGEGSRSDRGGRATAYGRTYLGRHNGRVRRLLPVLLTLALAVLGLPLTASAHSQLISSSPAAGEKLDQAPTEVVLTFSEEIQAGLSQVTVTDGEGLPMTDGKPVADGATLTQPLGQLHPGAYTVTYKVVSADGHPISDAISFTVTEKATSTASSSSSSSATSSTTSTTTSTTPEATMTTSATTTSATTEDDGSGGAGMALVVGLGVLLIAGLGWGLRGRRGAD</sequence>
<keyword evidence="3" id="KW-0732">Signal</keyword>
<dbReference type="InterPro" id="IPR014755">
    <property type="entry name" value="Cu-Rt/internalin_Ig-like"/>
</dbReference>